<evidence type="ECO:0000313" key="1">
    <source>
        <dbReference type="EMBL" id="KZV40031.1"/>
    </source>
</evidence>
<sequence length="229" mass="25941">MTSALMSSQSADGFQQMMLSAKAEATSYWISADEAKRERRSDVVLIFSRWFSIDDVIGDVIQSQDSAADEATVHPVATQSIQSQDSAGRCCDGNNQQARRFSSFSSSAKYPVDKETAVARSVVTKNKQQLSEQLLNNQLENIQPLQAINAQDGKNQWLRFNRASCLNSREQDLYYSGKQYNLQRMFARIWKEDKLAISSAEQIWNLSNGHISNRGYIFEKRSLKKCSEE</sequence>
<evidence type="ECO:0000313" key="2">
    <source>
        <dbReference type="Proteomes" id="UP000250235"/>
    </source>
</evidence>
<proteinExistence type="predicted"/>
<accession>A0A2Z7BZL4</accession>
<dbReference type="EMBL" id="KV000740">
    <property type="protein sequence ID" value="KZV40031.1"/>
    <property type="molecule type" value="Genomic_DNA"/>
</dbReference>
<protein>
    <submittedName>
        <fullName evidence="1">Uncharacterized protein</fullName>
    </submittedName>
</protein>
<gene>
    <name evidence="1" type="ORF">F511_12426</name>
</gene>
<dbReference type="Proteomes" id="UP000250235">
    <property type="component" value="Unassembled WGS sequence"/>
</dbReference>
<keyword evidence="2" id="KW-1185">Reference proteome</keyword>
<reference evidence="1 2" key="1">
    <citation type="journal article" date="2015" name="Proc. Natl. Acad. Sci. U.S.A.">
        <title>The resurrection genome of Boea hygrometrica: A blueprint for survival of dehydration.</title>
        <authorList>
            <person name="Xiao L."/>
            <person name="Yang G."/>
            <person name="Zhang L."/>
            <person name="Yang X."/>
            <person name="Zhao S."/>
            <person name="Ji Z."/>
            <person name="Zhou Q."/>
            <person name="Hu M."/>
            <person name="Wang Y."/>
            <person name="Chen M."/>
            <person name="Xu Y."/>
            <person name="Jin H."/>
            <person name="Xiao X."/>
            <person name="Hu G."/>
            <person name="Bao F."/>
            <person name="Hu Y."/>
            <person name="Wan P."/>
            <person name="Li L."/>
            <person name="Deng X."/>
            <person name="Kuang T."/>
            <person name="Xiang C."/>
            <person name="Zhu J.K."/>
            <person name="Oliver M.J."/>
            <person name="He Y."/>
        </authorList>
    </citation>
    <scope>NUCLEOTIDE SEQUENCE [LARGE SCALE GENOMIC DNA]</scope>
    <source>
        <strain evidence="2">cv. XS01</strain>
    </source>
</reference>
<name>A0A2Z7BZL4_9LAMI</name>
<organism evidence="1 2">
    <name type="scientific">Dorcoceras hygrometricum</name>
    <dbReference type="NCBI Taxonomy" id="472368"/>
    <lineage>
        <taxon>Eukaryota</taxon>
        <taxon>Viridiplantae</taxon>
        <taxon>Streptophyta</taxon>
        <taxon>Embryophyta</taxon>
        <taxon>Tracheophyta</taxon>
        <taxon>Spermatophyta</taxon>
        <taxon>Magnoliopsida</taxon>
        <taxon>eudicotyledons</taxon>
        <taxon>Gunneridae</taxon>
        <taxon>Pentapetalae</taxon>
        <taxon>asterids</taxon>
        <taxon>lamiids</taxon>
        <taxon>Lamiales</taxon>
        <taxon>Gesneriaceae</taxon>
        <taxon>Didymocarpoideae</taxon>
        <taxon>Trichosporeae</taxon>
        <taxon>Loxocarpinae</taxon>
        <taxon>Dorcoceras</taxon>
    </lineage>
</organism>
<dbReference type="AlphaFoldDB" id="A0A2Z7BZL4"/>